<organism evidence="2 3">
    <name type="scientific">Glossina austeni</name>
    <name type="common">Savannah tsetse fly</name>
    <dbReference type="NCBI Taxonomy" id="7395"/>
    <lineage>
        <taxon>Eukaryota</taxon>
        <taxon>Metazoa</taxon>
        <taxon>Ecdysozoa</taxon>
        <taxon>Arthropoda</taxon>
        <taxon>Hexapoda</taxon>
        <taxon>Insecta</taxon>
        <taxon>Pterygota</taxon>
        <taxon>Neoptera</taxon>
        <taxon>Endopterygota</taxon>
        <taxon>Diptera</taxon>
        <taxon>Brachycera</taxon>
        <taxon>Muscomorpha</taxon>
        <taxon>Hippoboscoidea</taxon>
        <taxon>Glossinidae</taxon>
        <taxon>Glossina</taxon>
    </lineage>
</organism>
<dbReference type="GO" id="GO:0032039">
    <property type="term" value="C:integrator complex"/>
    <property type="evidence" value="ECO:0007669"/>
    <property type="project" value="InterPro"/>
</dbReference>
<accession>A0A1A9VPB8</accession>
<proteinExistence type="predicted"/>
<dbReference type="Proteomes" id="UP000078200">
    <property type="component" value="Unassembled WGS sequence"/>
</dbReference>
<evidence type="ECO:0000313" key="2">
    <source>
        <dbReference type="EnsemblMetazoa" id="GAUT043313-PA"/>
    </source>
</evidence>
<dbReference type="PANTHER" id="PTHR21224:SF1">
    <property type="entry name" value="INTEGRATOR COMPLEX SUBUNIT 1"/>
    <property type="match status" value="1"/>
</dbReference>
<keyword evidence="3" id="KW-1185">Reference proteome</keyword>
<name>A0A1A9VPB8_GLOAU</name>
<dbReference type="InterPro" id="IPR038902">
    <property type="entry name" value="INTS1"/>
</dbReference>
<dbReference type="PANTHER" id="PTHR21224">
    <property type="entry name" value="INTEGRATOR COMPLEX SUBUNIT 1"/>
    <property type="match status" value="1"/>
</dbReference>
<sequence>MDTFIILKSDVVGRNPQFSLATGQITPKNNEFTTSFRKKLSNFAAIHERHFQKIESLVDHFARKKERSKLFINSATKQPQPQFSLATGQITPKNNEFATSFRTKLSNFAAIHVRHFQKIESLVDHVARKKERSKLFINSATKQPQLPNKTNDFNGLGMENNEDNSGSSNYELEEEYEKEDAHVDHLLNSGNKNIEDREIITDEKPSTSGSSVGVNPLLKQTPSRSKTTKKKVSKDGEPWKAPNQQDPKDIIKEATSVKPKPNVRKTKSKGKKILFKLQSAELNQGLHKIFLLENPERYSRQDQWPSEPERTTLLRLVSKTPIHEETLLRIIFIGITKDIPFHKL</sequence>
<feature type="compositionally biased region" description="Polar residues" evidence="1">
    <location>
        <begin position="138"/>
        <end position="153"/>
    </location>
</feature>
<dbReference type="AlphaFoldDB" id="A0A1A9VPB8"/>
<dbReference type="STRING" id="7395.A0A1A9VPB8"/>
<dbReference type="GO" id="GO:0034474">
    <property type="term" value="P:U2 snRNA 3'-end processing"/>
    <property type="evidence" value="ECO:0007669"/>
    <property type="project" value="InterPro"/>
</dbReference>
<protein>
    <submittedName>
        <fullName evidence="2">Uncharacterized protein</fullName>
    </submittedName>
</protein>
<reference evidence="2" key="1">
    <citation type="submission" date="2020-05" db="UniProtKB">
        <authorList>
            <consortium name="EnsemblMetazoa"/>
        </authorList>
    </citation>
    <scope>IDENTIFICATION</scope>
    <source>
        <strain evidence="2">TTRI</strain>
    </source>
</reference>
<dbReference type="VEuPathDB" id="VectorBase:GAUT043313"/>
<feature type="region of interest" description="Disordered" evidence="1">
    <location>
        <begin position="138"/>
        <end position="265"/>
    </location>
</feature>
<dbReference type="EnsemblMetazoa" id="GAUT043313-RA">
    <property type="protein sequence ID" value="GAUT043313-PA"/>
    <property type="gene ID" value="GAUT043313"/>
</dbReference>
<evidence type="ECO:0000256" key="1">
    <source>
        <dbReference type="SAM" id="MobiDB-lite"/>
    </source>
</evidence>
<feature type="compositionally biased region" description="Basic and acidic residues" evidence="1">
    <location>
        <begin position="193"/>
        <end position="205"/>
    </location>
</feature>
<evidence type="ECO:0000313" key="3">
    <source>
        <dbReference type="Proteomes" id="UP000078200"/>
    </source>
</evidence>